<dbReference type="EMBL" id="CM047905">
    <property type="protein sequence ID" value="KAJ0089182.1"/>
    <property type="molecule type" value="Genomic_DNA"/>
</dbReference>
<protein>
    <submittedName>
        <fullName evidence="1">Uncharacterized protein</fullName>
    </submittedName>
</protein>
<organism evidence="1 2">
    <name type="scientific">Pistacia atlantica</name>
    <dbReference type="NCBI Taxonomy" id="434234"/>
    <lineage>
        <taxon>Eukaryota</taxon>
        <taxon>Viridiplantae</taxon>
        <taxon>Streptophyta</taxon>
        <taxon>Embryophyta</taxon>
        <taxon>Tracheophyta</taxon>
        <taxon>Spermatophyta</taxon>
        <taxon>Magnoliopsida</taxon>
        <taxon>eudicotyledons</taxon>
        <taxon>Gunneridae</taxon>
        <taxon>Pentapetalae</taxon>
        <taxon>rosids</taxon>
        <taxon>malvids</taxon>
        <taxon>Sapindales</taxon>
        <taxon>Anacardiaceae</taxon>
        <taxon>Pistacia</taxon>
    </lineage>
</organism>
<proteinExistence type="predicted"/>
<evidence type="ECO:0000313" key="2">
    <source>
        <dbReference type="Proteomes" id="UP001164250"/>
    </source>
</evidence>
<name>A0ACC1AR93_9ROSI</name>
<gene>
    <name evidence="1" type="ORF">Patl1_32131</name>
</gene>
<sequence length="101" mass="11713">MEPKYSINERRSLAVWRHREEPLWAEYMDKSSGTMPRREKLWKRKLEKAKPLTTTIAYLDKITMTRVGAQEITVVIISDDGTGFLVCDEQKLGVVRSGKDK</sequence>
<comment type="caution">
    <text evidence="1">The sequence shown here is derived from an EMBL/GenBank/DDBJ whole genome shotgun (WGS) entry which is preliminary data.</text>
</comment>
<dbReference type="Proteomes" id="UP001164250">
    <property type="component" value="Chromosome 9"/>
</dbReference>
<evidence type="ECO:0000313" key="1">
    <source>
        <dbReference type="EMBL" id="KAJ0089182.1"/>
    </source>
</evidence>
<reference evidence="2" key="1">
    <citation type="journal article" date="2023" name="G3 (Bethesda)">
        <title>Genome assembly and association tests identify interacting loci associated with vigor, precocity, and sex in interspecific pistachio rootstocks.</title>
        <authorList>
            <person name="Palmer W."/>
            <person name="Jacygrad E."/>
            <person name="Sagayaradj S."/>
            <person name="Cavanaugh K."/>
            <person name="Han R."/>
            <person name="Bertier L."/>
            <person name="Beede B."/>
            <person name="Kafkas S."/>
            <person name="Golino D."/>
            <person name="Preece J."/>
            <person name="Michelmore R."/>
        </authorList>
    </citation>
    <scope>NUCLEOTIDE SEQUENCE [LARGE SCALE GENOMIC DNA]</scope>
</reference>
<accession>A0ACC1AR93</accession>
<keyword evidence="2" id="KW-1185">Reference proteome</keyword>